<dbReference type="InterPro" id="IPR052379">
    <property type="entry name" value="Type_VII_TA_RNase"/>
</dbReference>
<dbReference type="GO" id="GO:0110001">
    <property type="term" value="C:toxin-antitoxin complex"/>
    <property type="evidence" value="ECO:0007669"/>
    <property type="project" value="InterPro"/>
</dbReference>
<dbReference type="GO" id="GO:0016787">
    <property type="term" value="F:hydrolase activity"/>
    <property type="evidence" value="ECO:0007669"/>
    <property type="project" value="UniProtKB-KW"/>
</dbReference>
<name>A0A1I6QNX5_9EURY</name>
<organism evidence="6 7">
    <name type="scientific">Halostagnicola kamekurae</name>
    <dbReference type="NCBI Taxonomy" id="619731"/>
    <lineage>
        <taxon>Archaea</taxon>
        <taxon>Methanobacteriati</taxon>
        <taxon>Methanobacteriota</taxon>
        <taxon>Stenosarchaea group</taxon>
        <taxon>Halobacteria</taxon>
        <taxon>Halobacteriales</taxon>
        <taxon>Natrialbaceae</taxon>
        <taxon>Halostagnicola</taxon>
    </lineage>
</organism>
<dbReference type="Proteomes" id="UP000199199">
    <property type="component" value="Unassembled WGS sequence"/>
</dbReference>
<reference evidence="7" key="1">
    <citation type="submission" date="2016-10" db="EMBL/GenBank/DDBJ databases">
        <authorList>
            <person name="Varghese N."/>
            <person name="Submissions S."/>
        </authorList>
    </citation>
    <scope>NUCLEOTIDE SEQUENCE [LARGE SCALE GENOMIC DNA]</scope>
    <source>
        <strain evidence="7">DSM 22427</strain>
    </source>
</reference>
<evidence type="ECO:0000256" key="3">
    <source>
        <dbReference type="ARBA" id="ARBA00022722"/>
    </source>
</evidence>
<sequence>MPRIHRSTCRGQRLLVDENVVVDRLELINQYTNECKEMRDVSKSAYLDDIVLQCAVERSLMNAMQSCIDLASHIRPTEDLGTTETSREETEALVDVEIISTETGSKLAEAVGFRTHLAPRYGDVDHDLVYDVVQDDLEWIDRFQQEIAVWFRNR</sequence>
<keyword evidence="7" id="KW-1185">Reference proteome</keyword>
<evidence type="ECO:0000313" key="7">
    <source>
        <dbReference type="Proteomes" id="UP000199199"/>
    </source>
</evidence>
<dbReference type="NCBIfam" id="NF047751">
    <property type="entry name" value="HepT_toxin"/>
    <property type="match status" value="1"/>
</dbReference>
<dbReference type="GO" id="GO:0004540">
    <property type="term" value="F:RNA nuclease activity"/>
    <property type="evidence" value="ECO:0007669"/>
    <property type="project" value="InterPro"/>
</dbReference>
<dbReference type="InterPro" id="IPR008201">
    <property type="entry name" value="HepT-like"/>
</dbReference>
<accession>A0A1I6QNX5</accession>
<dbReference type="RefSeq" id="WP_245779401.1">
    <property type="nucleotide sequence ID" value="NZ_FOZS01000001.1"/>
</dbReference>
<evidence type="ECO:0000256" key="1">
    <source>
        <dbReference type="ARBA" id="ARBA00022553"/>
    </source>
</evidence>
<evidence type="ECO:0000313" key="6">
    <source>
        <dbReference type="EMBL" id="SFS54153.1"/>
    </source>
</evidence>
<protein>
    <submittedName>
        <fullName evidence="6">Uncharacterized conserved protein YutE, UPF0331/DUF86 family</fullName>
    </submittedName>
</protein>
<keyword evidence="1" id="KW-0597">Phosphoprotein</keyword>
<proteinExistence type="inferred from homology"/>
<keyword evidence="4" id="KW-0378">Hydrolase</keyword>
<comment type="similarity">
    <text evidence="5">Belongs to the HepT RNase toxin family.</text>
</comment>
<dbReference type="AlphaFoldDB" id="A0A1I6QNX5"/>
<dbReference type="Pfam" id="PF01934">
    <property type="entry name" value="HepT-like"/>
    <property type="match status" value="1"/>
</dbReference>
<keyword evidence="2" id="KW-1277">Toxin-antitoxin system</keyword>
<gene>
    <name evidence="6" type="ORF">SAMN04488556_1412</name>
</gene>
<dbReference type="EMBL" id="FOZS01000001">
    <property type="protein sequence ID" value="SFS54153.1"/>
    <property type="molecule type" value="Genomic_DNA"/>
</dbReference>
<dbReference type="Gene3D" id="1.20.120.580">
    <property type="entry name" value="bsu32300-like"/>
    <property type="match status" value="1"/>
</dbReference>
<evidence type="ECO:0000256" key="2">
    <source>
        <dbReference type="ARBA" id="ARBA00022649"/>
    </source>
</evidence>
<evidence type="ECO:0000256" key="5">
    <source>
        <dbReference type="ARBA" id="ARBA00024207"/>
    </source>
</evidence>
<dbReference type="PANTHER" id="PTHR33397:SF5">
    <property type="entry name" value="RNASE YUTE-RELATED"/>
    <property type="match status" value="1"/>
</dbReference>
<evidence type="ECO:0000256" key="4">
    <source>
        <dbReference type="ARBA" id="ARBA00022801"/>
    </source>
</evidence>
<dbReference type="PANTHER" id="PTHR33397">
    <property type="entry name" value="UPF0331 PROTEIN YUTE"/>
    <property type="match status" value="1"/>
</dbReference>
<keyword evidence="3" id="KW-0540">Nuclease</keyword>
<dbReference type="InterPro" id="IPR037038">
    <property type="entry name" value="HepT-like_sf"/>
</dbReference>